<sequence length="59" mass="6897">MPSFNMLQPALTDKERKVLKEGWTDWTNFMESHGLKPYEDDDVKEAKQILEQIAANDDK</sequence>
<comment type="caution">
    <text evidence="1">The sequence shown here is derived from an EMBL/GenBank/DDBJ whole genome shotgun (WGS) entry which is preliminary data.</text>
</comment>
<protein>
    <submittedName>
        <fullName evidence="1">Uncharacterized protein</fullName>
    </submittedName>
</protein>
<evidence type="ECO:0000313" key="2">
    <source>
        <dbReference type="Proteomes" id="UP000237144"/>
    </source>
</evidence>
<dbReference type="AlphaFoldDB" id="A0A2S5B711"/>
<name>A0A2S5B711_9BASI</name>
<proteinExistence type="predicted"/>
<accession>A0A2S5B711</accession>
<evidence type="ECO:0000313" key="1">
    <source>
        <dbReference type="EMBL" id="POY72559.1"/>
    </source>
</evidence>
<reference evidence="1 2" key="1">
    <citation type="journal article" date="2018" name="Front. Microbiol.">
        <title>Prospects for Fungal Bioremediation of Acidic Radioactive Waste Sites: Characterization and Genome Sequence of Rhodotorula taiwanensis MD1149.</title>
        <authorList>
            <person name="Tkavc R."/>
            <person name="Matrosova V.Y."/>
            <person name="Grichenko O.E."/>
            <person name="Gostincar C."/>
            <person name="Volpe R.P."/>
            <person name="Klimenkova P."/>
            <person name="Gaidamakova E.K."/>
            <person name="Zhou C.E."/>
            <person name="Stewart B.J."/>
            <person name="Lyman M.G."/>
            <person name="Malfatti S.A."/>
            <person name="Rubinfeld B."/>
            <person name="Courtot M."/>
            <person name="Singh J."/>
            <person name="Dalgard C.L."/>
            <person name="Hamilton T."/>
            <person name="Frey K.G."/>
            <person name="Gunde-Cimerman N."/>
            <person name="Dugan L."/>
            <person name="Daly M.J."/>
        </authorList>
    </citation>
    <scope>NUCLEOTIDE SEQUENCE [LARGE SCALE GENOMIC DNA]</scope>
    <source>
        <strain evidence="1 2">MD1149</strain>
    </source>
</reference>
<keyword evidence="2" id="KW-1185">Reference proteome</keyword>
<dbReference type="OrthoDB" id="4232400at2759"/>
<gene>
    <name evidence="1" type="ORF">BMF94_4386</name>
</gene>
<organism evidence="1 2">
    <name type="scientific">Rhodotorula taiwanensis</name>
    <dbReference type="NCBI Taxonomy" id="741276"/>
    <lineage>
        <taxon>Eukaryota</taxon>
        <taxon>Fungi</taxon>
        <taxon>Dikarya</taxon>
        <taxon>Basidiomycota</taxon>
        <taxon>Pucciniomycotina</taxon>
        <taxon>Microbotryomycetes</taxon>
        <taxon>Sporidiobolales</taxon>
        <taxon>Sporidiobolaceae</taxon>
        <taxon>Rhodotorula</taxon>
    </lineage>
</organism>
<dbReference type="Proteomes" id="UP000237144">
    <property type="component" value="Unassembled WGS sequence"/>
</dbReference>
<dbReference type="EMBL" id="PJQD01000048">
    <property type="protein sequence ID" value="POY72559.1"/>
    <property type="molecule type" value="Genomic_DNA"/>
</dbReference>